<proteinExistence type="predicted"/>
<keyword evidence="1" id="KW-0472">Membrane</keyword>
<dbReference type="RefSeq" id="WP_206721670.1">
    <property type="nucleotide sequence ID" value="NZ_CP071090.1"/>
</dbReference>
<keyword evidence="3" id="KW-1185">Reference proteome</keyword>
<evidence type="ECO:0000256" key="1">
    <source>
        <dbReference type="SAM" id="Phobius"/>
    </source>
</evidence>
<organism evidence="2 3">
    <name type="scientific">Pyxidicoccus parkwayensis</name>
    <dbReference type="NCBI Taxonomy" id="2813578"/>
    <lineage>
        <taxon>Bacteria</taxon>
        <taxon>Pseudomonadati</taxon>
        <taxon>Myxococcota</taxon>
        <taxon>Myxococcia</taxon>
        <taxon>Myxococcales</taxon>
        <taxon>Cystobacterineae</taxon>
        <taxon>Myxococcaceae</taxon>
        <taxon>Pyxidicoccus</taxon>
    </lineage>
</organism>
<sequence>MRSRPGGFTLIEVMVVLAIISVLLSLSVMALRVLPTRARMSGGVLELNAALSAARAHSLGRGVRTAVLIDTSEGAPGPDARIRFWTLVDPWFLLDESMAEHPRWRRPEDLLPPLPAPSGSTFRVLDSGQFGDAVQLATRGYRALARPSIQPSCGGASAPSVELSSGTTDGAWAFPPPFCQVPDDKPCTFCSQSGGTVRGAILFEPDGRVSLLDAEGREDVRGAGSIVFGGREENADVRALVLLGTGLFRSFDGHP</sequence>
<dbReference type="EMBL" id="CP071090">
    <property type="protein sequence ID" value="QSQ20089.1"/>
    <property type="molecule type" value="Genomic_DNA"/>
</dbReference>
<feature type="transmembrane region" description="Helical" evidence="1">
    <location>
        <begin position="6"/>
        <end position="31"/>
    </location>
</feature>
<dbReference type="InterPro" id="IPR045584">
    <property type="entry name" value="Pilin-like"/>
</dbReference>
<dbReference type="Proteomes" id="UP000662747">
    <property type="component" value="Chromosome"/>
</dbReference>
<dbReference type="NCBIfam" id="TIGR02532">
    <property type="entry name" value="IV_pilin_GFxxxE"/>
    <property type="match status" value="1"/>
</dbReference>
<keyword evidence="1" id="KW-1133">Transmembrane helix</keyword>
<keyword evidence="1" id="KW-0812">Transmembrane</keyword>
<protein>
    <submittedName>
        <fullName evidence="2">Prepilin-type N-terminal cleavage/methylation domain-containing protein</fullName>
    </submittedName>
</protein>
<dbReference type="PROSITE" id="PS00409">
    <property type="entry name" value="PROKAR_NTER_METHYL"/>
    <property type="match status" value="1"/>
</dbReference>
<name>A0ABX7NRM7_9BACT</name>
<dbReference type="SUPFAM" id="SSF54523">
    <property type="entry name" value="Pili subunits"/>
    <property type="match status" value="1"/>
</dbReference>
<dbReference type="Gene3D" id="3.30.700.10">
    <property type="entry name" value="Glycoprotein, Type 4 Pilin"/>
    <property type="match status" value="1"/>
</dbReference>
<evidence type="ECO:0000313" key="2">
    <source>
        <dbReference type="EMBL" id="QSQ20089.1"/>
    </source>
</evidence>
<reference evidence="2 3" key="1">
    <citation type="submission" date="2021-02" db="EMBL/GenBank/DDBJ databases">
        <title>De Novo genome assembly of isolated myxobacteria.</title>
        <authorList>
            <person name="Stevens D.C."/>
        </authorList>
    </citation>
    <scope>NUCLEOTIDE SEQUENCE [LARGE SCALE GENOMIC DNA]</scope>
    <source>
        <strain evidence="3">SCPEA02</strain>
    </source>
</reference>
<evidence type="ECO:0000313" key="3">
    <source>
        <dbReference type="Proteomes" id="UP000662747"/>
    </source>
</evidence>
<dbReference type="Pfam" id="PF07963">
    <property type="entry name" value="N_methyl"/>
    <property type="match status" value="1"/>
</dbReference>
<dbReference type="InterPro" id="IPR012902">
    <property type="entry name" value="N_methyl_site"/>
</dbReference>
<accession>A0ABX7NRM7</accession>
<gene>
    <name evidence="2" type="ORF">JY651_33100</name>
</gene>